<evidence type="ECO:0000313" key="2">
    <source>
        <dbReference type="EMBL" id="BAX82659.1"/>
    </source>
</evidence>
<dbReference type="OrthoDB" id="1123418at2"/>
<name>A0A1Y1CQB7_9BACT</name>
<dbReference type="RefSeq" id="WP_096433160.1">
    <property type="nucleotide sequence ID" value="NZ_AP018042.1"/>
</dbReference>
<sequence>MNKKRIAIIILALILIVSVASVLVINGYPDLTADWSDQLTYVRKQYIKVVGFLSVMGLVYIAVEGMKTTKLEEQDGENKIEE</sequence>
<dbReference type="EMBL" id="AP018042">
    <property type="protein sequence ID" value="BAX82659.1"/>
    <property type="molecule type" value="Genomic_DNA"/>
</dbReference>
<feature type="transmembrane region" description="Helical" evidence="1">
    <location>
        <begin position="45"/>
        <end position="63"/>
    </location>
</feature>
<keyword evidence="3" id="KW-1185">Reference proteome</keyword>
<keyword evidence="1" id="KW-0812">Transmembrane</keyword>
<accession>A0A1Y1CQB7</accession>
<keyword evidence="1" id="KW-1133">Transmembrane helix</keyword>
<reference evidence="3" key="2">
    <citation type="journal article" date="2020" name="Antonie Van Leeuwenhoek">
        <title>Labilibaculum antarcticum sp. nov., a novel facultative anaerobic, psychrotorelant bacterium isolated from marine sediment of Antarctica.</title>
        <authorList>
            <person name="Watanabe M."/>
            <person name="Kojima H."/>
            <person name="Fukui M."/>
        </authorList>
    </citation>
    <scope>NUCLEOTIDE SEQUENCE [LARGE SCALE GENOMIC DNA]</scope>
    <source>
        <strain evidence="3">SPP2</strain>
    </source>
</reference>
<dbReference type="AlphaFoldDB" id="A0A1Y1CQB7"/>
<reference evidence="2 3" key="1">
    <citation type="journal article" date="2018" name="Mar. Genomics">
        <title>Complete genome sequence of Marinifilaceae bacterium strain SPP2, isolated from the Antarctic marine sediment.</title>
        <authorList>
            <person name="Watanabe M."/>
            <person name="Kojima H."/>
            <person name="Fukui M."/>
        </authorList>
    </citation>
    <scope>NUCLEOTIDE SEQUENCE [LARGE SCALE GENOMIC DNA]</scope>
    <source>
        <strain evidence="2 3">SPP2</strain>
    </source>
</reference>
<dbReference type="KEGG" id="mbas:ALGA_4369"/>
<organism evidence="2 3">
    <name type="scientific">Labilibaculum antarcticum</name>
    <dbReference type="NCBI Taxonomy" id="1717717"/>
    <lineage>
        <taxon>Bacteria</taxon>
        <taxon>Pseudomonadati</taxon>
        <taxon>Bacteroidota</taxon>
        <taxon>Bacteroidia</taxon>
        <taxon>Marinilabiliales</taxon>
        <taxon>Marinifilaceae</taxon>
        <taxon>Labilibaculum</taxon>
    </lineage>
</organism>
<gene>
    <name evidence="2" type="ORF">ALGA_4369</name>
</gene>
<proteinExistence type="predicted"/>
<dbReference type="Proteomes" id="UP000218267">
    <property type="component" value="Chromosome"/>
</dbReference>
<protein>
    <submittedName>
        <fullName evidence="2">Uncharacterized protein</fullName>
    </submittedName>
</protein>
<evidence type="ECO:0000313" key="3">
    <source>
        <dbReference type="Proteomes" id="UP000218267"/>
    </source>
</evidence>
<keyword evidence="1" id="KW-0472">Membrane</keyword>
<evidence type="ECO:0000256" key="1">
    <source>
        <dbReference type="SAM" id="Phobius"/>
    </source>
</evidence>